<gene>
    <name evidence="6" type="ORF">EQG79_07610</name>
</gene>
<dbReference type="AlphaFoldDB" id="A0A4V1RWZ4"/>
<evidence type="ECO:0000259" key="5">
    <source>
        <dbReference type="Pfam" id="PF00775"/>
    </source>
</evidence>
<keyword evidence="4" id="KW-0732">Signal</keyword>
<evidence type="ECO:0000313" key="6">
    <source>
        <dbReference type="EMBL" id="RYC71978.1"/>
    </source>
</evidence>
<evidence type="ECO:0000256" key="4">
    <source>
        <dbReference type="SAM" id="SignalP"/>
    </source>
</evidence>
<reference evidence="6 7" key="1">
    <citation type="submission" date="2019-01" db="EMBL/GenBank/DDBJ databases">
        <title>Spirosoma flava sp. nov., a propanil-degrading bacterium isolated from herbicide-contaminated soil.</title>
        <authorList>
            <person name="Zhang L."/>
            <person name="Jiang J.-D."/>
        </authorList>
    </citation>
    <scope>NUCLEOTIDE SEQUENCE [LARGE SCALE GENOMIC DNA]</scope>
    <source>
        <strain evidence="6 7">TY50</strain>
    </source>
</reference>
<protein>
    <submittedName>
        <fullName evidence="6">Intradiol ring-cleavage dioxygenase</fullName>
    </submittedName>
</protein>
<dbReference type="PANTHER" id="PTHR33711">
    <property type="entry name" value="DIOXYGENASE, PUTATIVE (AFU_ORTHOLOGUE AFUA_2G02910)-RELATED"/>
    <property type="match status" value="1"/>
</dbReference>
<feature type="signal peptide" evidence="4">
    <location>
        <begin position="1"/>
        <end position="21"/>
    </location>
</feature>
<dbReference type="InterPro" id="IPR000627">
    <property type="entry name" value="Intradiol_dOase_C"/>
</dbReference>
<sequence length="211" mass="23562">MKNQVCTLLVVLLLVALKAHAQDKQVGGPCEGCEAIHESPVPFDKLDMLAKLPDATWTGKKPLGINGIVYKADGKTPAPNVILYVYHTDETGHYVAKKGATGWERRHGSLRGWMRTNEKGEYKFVTLRPAPYPGYSDPAHIHVTIKEPGLTEYYIDEFVFDDDPLLTPAKRQKLDNRGGSGILKLIDAGNMYKAERHIYLGRNIPNYPVHP</sequence>
<dbReference type="SUPFAM" id="SSF49482">
    <property type="entry name" value="Aromatic compound dioxygenase"/>
    <property type="match status" value="1"/>
</dbReference>
<dbReference type="Proteomes" id="UP000290407">
    <property type="component" value="Unassembled WGS sequence"/>
</dbReference>
<feature type="domain" description="Intradiol ring-cleavage dioxygenases" evidence="5">
    <location>
        <begin position="62"/>
        <end position="167"/>
    </location>
</feature>
<name>A0A4V1RWZ4_9BACT</name>
<dbReference type="GO" id="GO:0008199">
    <property type="term" value="F:ferric iron binding"/>
    <property type="evidence" value="ECO:0007669"/>
    <property type="project" value="InterPro"/>
</dbReference>
<dbReference type="InterPro" id="IPR015889">
    <property type="entry name" value="Intradiol_dOase_core"/>
</dbReference>
<dbReference type="GO" id="GO:0016702">
    <property type="term" value="F:oxidoreductase activity, acting on single donors with incorporation of molecular oxygen, incorporation of two atoms of oxygen"/>
    <property type="evidence" value="ECO:0007669"/>
    <property type="project" value="InterPro"/>
</dbReference>
<dbReference type="Pfam" id="PF00775">
    <property type="entry name" value="Dioxygenase_C"/>
    <property type="match status" value="1"/>
</dbReference>
<proteinExistence type="inferred from homology"/>
<keyword evidence="3" id="KW-0560">Oxidoreductase</keyword>
<evidence type="ECO:0000256" key="3">
    <source>
        <dbReference type="ARBA" id="ARBA00023002"/>
    </source>
</evidence>
<comment type="caution">
    <text evidence="6">The sequence shown here is derived from an EMBL/GenBank/DDBJ whole genome shotgun (WGS) entry which is preliminary data.</text>
</comment>
<dbReference type="EMBL" id="SBLB01000001">
    <property type="protein sequence ID" value="RYC71978.1"/>
    <property type="molecule type" value="Genomic_DNA"/>
</dbReference>
<dbReference type="Gene3D" id="2.60.130.10">
    <property type="entry name" value="Aromatic compound dioxygenase"/>
    <property type="match status" value="1"/>
</dbReference>
<dbReference type="RefSeq" id="WP_129600995.1">
    <property type="nucleotide sequence ID" value="NZ_SBLB01000001.1"/>
</dbReference>
<dbReference type="InterPro" id="IPR050770">
    <property type="entry name" value="Intradiol_RC_Dioxygenase"/>
</dbReference>
<evidence type="ECO:0000313" key="7">
    <source>
        <dbReference type="Proteomes" id="UP000290407"/>
    </source>
</evidence>
<evidence type="ECO:0000256" key="2">
    <source>
        <dbReference type="ARBA" id="ARBA00022964"/>
    </source>
</evidence>
<keyword evidence="7" id="KW-1185">Reference proteome</keyword>
<evidence type="ECO:0000256" key="1">
    <source>
        <dbReference type="ARBA" id="ARBA00007825"/>
    </source>
</evidence>
<keyword evidence="2 6" id="KW-0223">Dioxygenase</keyword>
<dbReference type="PANTHER" id="PTHR33711:SF10">
    <property type="entry name" value="INTRADIOL RING-CLEAVAGE DIOXYGENASES DOMAIN-CONTAINING PROTEIN"/>
    <property type="match status" value="1"/>
</dbReference>
<organism evidence="6 7">
    <name type="scientific">Spirosoma sordidisoli</name>
    <dbReference type="NCBI Taxonomy" id="2502893"/>
    <lineage>
        <taxon>Bacteria</taxon>
        <taxon>Pseudomonadati</taxon>
        <taxon>Bacteroidota</taxon>
        <taxon>Cytophagia</taxon>
        <taxon>Cytophagales</taxon>
        <taxon>Cytophagaceae</taxon>
        <taxon>Spirosoma</taxon>
    </lineage>
</organism>
<accession>A0A4V1RWZ4</accession>
<comment type="similarity">
    <text evidence="1">Belongs to the intradiol ring-cleavage dioxygenase family.</text>
</comment>
<feature type="chain" id="PRO_5020837673" evidence="4">
    <location>
        <begin position="22"/>
        <end position="211"/>
    </location>
</feature>